<dbReference type="InParanoid" id="A0A0C3PQZ4"/>
<reference evidence="4" key="2">
    <citation type="submission" date="2015-01" db="EMBL/GenBank/DDBJ databases">
        <title>Evolutionary Origins and Diversification of the Mycorrhizal Mutualists.</title>
        <authorList>
            <consortium name="DOE Joint Genome Institute"/>
            <consortium name="Mycorrhizal Genomics Consortium"/>
            <person name="Kohler A."/>
            <person name="Kuo A."/>
            <person name="Nagy L.G."/>
            <person name="Floudas D."/>
            <person name="Copeland A."/>
            <person name="Barry K.W."/>
            <person name="Cichocki N."/>
            <person name="Veneault-Fourrey C."/>
            <person name="LaButti K."/>
            <person name="Lindquist E.A."/>
            <person name="Lipzen A."/>
            <person name="Lundell T."/>
            <person name="Morin E."/>
            <person name="Murat C."/>
            <person name="Riley R."/>
            <person name="Ohm R."/>
            <person name="Sun H."/>
            <person name="Tunlid A."/>
            <person name="Henrissat B."/>
            <person name="Grigoriev I.V."/>
            <person name="Hibbett D.S."/>
            <person name="Martin F."/>
        </authorList>
    </citation>
    <scope>NUCLEOTIDE SEQUENCE [LARGE SCALE GENOMIC DNA]</scope>
    <source>
        <strain evidence="4">Marx 270</strain>
    </source>
</reference>
<dbReference type="Proteomes" id="UP000054217">
    <property type="component" value="Unassembled WGS sequence"/>
</dbReference>
<dbReference type="OrthoDB" id="10039566at2759"/>
<evidence type="ECO:0000256" key="2">
    <source>
        <dbReference type="SAM" id="Phobius"/>
    </source>
</evidence>
<feature type="region of interest" description="Disordered" evidence="1">
    <location>
        <begin position="1"/>
        <end position="31"/>
    </location>
</feature>
<feature type="transmembrane region" description="Helical" evidence="2">
    <location>
        <begin position="59"/>
        <end position="83"/>
    </location>
</feature>
<keyword evidence="2" id="KW-0812">Transmembrane</keyword>
<dbReference type="STRING" id="870435.A0A0C3PQZ4"/>
<protein>
    <submittedName>
        <fullName evidence="3">Uncharacterized protein</fullName>
    </submittedName>
</protein>
<sequence length="613" mass="65124">MALAAGDAKGKSKANAPEQTSERTPLLQGEASQSTLLSDIVIDAENAGARHRLRSTLTLVFFTSLFLCLLIFAVIVLFAYSFASTLSDVSPQDLLEKGIVFEGPNRVDVLNATDGGIWINVDARVGIDAGSILGVNSEDDEGTLKGAWKSMGRLGVRLIKTVSADLSAVYIYSFTQALLGVVSLEPLELPITANPPCNNSWLTPVSIPLFIQPTNNSSDLAQFVNDSWREGVVSVHAVVPNVDIWGGNVNRNSWRSVLKLSEKDLGVQAMLQLPPIPGLPFPGSGEPFPPFSKLVALRDFYIASSPGGLVLQAHASAVNPAPPTLEVTVPSLPFIVSVPGAGDTLVPLASVHTEPFSLTHPTISILISGHVLPLSPEATGPLSIFVSRYLSLQHNPISIASPLFPSLVIDAEFPSPDTRPDILRNVTIRNMRVKPNSTGNGLLASGEVFARLVLPKGMNFSMDVRRVFPNILVFDGDVPESAANVTITSRNGSCTILPDPLPPRAFGHICPEEWLKAASTYDGSEDGGSAFLVTASIVNVPIQVLPGREQEFSNFVSKVIFSSKGALAGLQGIASIGVHIVSLPFEGGGENSEFVLDGLPLRGVVRIGKKFSL</sequence>
<evidence type="ECO:0000313" key="4">
    <source>
        <dbReference type="Proteomes" id="UP000054217"/>
    </source>
</evidence>
<evidence type="ECO:0000313" key="3">
    <source>
        <dbReference type="EMBL" id="KIO11436.1"/>
    </source>
</evidence>
<gene>
    <name evidence="3" type="ORF">M404DRAFT_127259</name>
</gene>
<organism evidence="3 4">
    <name type="scientific">Pisolithus tinctorius Marx 270</name>
    <dbReference type="NCBI Taxonomy" id="870435"/>
    <lineage>
        <taxon>Eukaryota</taxon>
        <taxon>Fungi</taxon>
        <taxon>Dikarya</taxon>
        <taxon>Basidiomycota</taxon>
        <taxon>Agaricomycotina</taxon>
        <taxon>Agaricomycetes</taxon>
        <taxon>Agaricomycetidae</taxon>
        <taxon>Boletales</taxon>
        <taxon>Sclerodermatineae</taxon>
        <taxon>Pisolithaceae</taxon>
        <taxon>Pisolithus</taxon>
    </lineage>
</organism>
<accession>A0A0C3PQZ4</accession>
<name>A0A0C3PQZ4_PISTI</name>
<dbReference type="EMBL" id="KN831950">
    <property type="protein sequence ID" value="KIO11436.1"/>
    <property type="molecule type" value="Genomic_DNA"/>
</dbReference>
<proteinExistence type="predicted"/>
<keyword evidence="2" id="KW-0472">Membrane</keyword>
<reference evidence="3 4" key="1">
    <citation type="submission" date="2014-04" db="EMBL/GenBank/DDBJ databases">
        <authorList>
            <consortium name="DOE Joint Genome Institute"/>
            <person name="Kuo A."/>
            <person name="Kohler A."/>
            <person name="Costa M.D."/>
            <person name="Nagy L.G."/>
            <person name="Floudas D."/>
            <person name="Copeland A."/>
            <person name="Barry K.W."/>
            <person name="Cichocki N."/>
            <person name="Veneault-Fourrey C."/>
            <person name="LaButti K."/>
            <person name="Lindquist E.A."/>
            <person name="Lipzen A."/>
            <person name="Lundell T."/>
            <person name="Morin E."/>
            <person name="Murat C."/>
            <person name="Sun H."/>
            <person name="Tunlid A."/>
            <person name="Henrissat B."/>
            <person name="Grigoriev I.V."/>
            <person name="Hibbett D.S."/>
            <person name="Martin F."/>
            <person name="Nordberg H.P."/>
            <person name="Cantor M.N."/>
            <person name="Hua S.X."/>
        </authorList>
    </citation>
    <scope>NUCLEOTIDE SEQUENCE [LARGE SCALE GENOMIC DNA]</scope>
    <source>
        <strain evidence="3 4">Marx 270</strain>
    </source>
</reference>
<keyword evidence="2" id="KW-1133">Transmembrane helix</keyword>
<dbReference type="HOGENOM" id="CLU_014996_0_0_1"/>
<dbReference type="AlphaFoldDB" id="A0A0C3PQZ4"/>
<evidence type="ECO:0000256" key="1">
    <source>
        <dbReference type="SAM" id="MobiDB-lite"/>
    </source>
</evidence>
<keyword evidence="4" id="KW-1185">Reference proteome</keyword>